<evidence type="ECO:0000313" key="2">
    <source>
        <dbReference type="Proteomes" id="UP000021369"/>
    </source>
</evidence>
<protein>
    <submittedName>
        <fullName evidence="1">Uncharacterized protein</fullName>
    </submittedName>
</protein>
<organism evidence="1 2">
    <name type="scientific">Ruminococcus albus SY3</name>
    <dbReference type="NCBI Taxonomy" id="1341156"/>
    <lineage>
        <taxon>Bacteria</taxon>
        <taxon>Bacillati</taxon>
        <taxon>Bacillota</taxon>
        <taxon>Clostridia</taxon>
        <taxon>Eubacteriales</taxon>
        <taxon>Oscillospiraceae</taxon>
        <taxon>Ruminococcus</taxon>
    </lineage>
</organism>
<dbReference type="AlphaFoldDB" id="A0A011UD97"/>
<comment type="caution">
    <text evidence="1">The sequence shown here is derived from an EMBL/GenBank/DDBJ whole genome shotgun (WGS) entry which is preliminary data.</text>
</comment>
<name>A0A011UD97_RUMAL</name>
<keyword evidence="2" id="KW-1185">Reference proteome</keyword>
<proteinExistence type="predicted"/>
<dbReference type="EMBL" id="JEOB01000004">
    <property type="protein sequence ID" value="EXM38594.1"/>
    <property type="molecule type" value="Genomic_DNA"/>
</dbReference>
<accession>A0A011UD97</accession>
<reference evidence="1 2" key="1">
    <citation type="submission" date="2013-06" db="EMBL/GenBank/DDBJ databases">
        <title>Rumen cellulosomics: divergent fiber-degrading strategies revealed by comparative genome-wide analysis of six Ruminococcal strains.</title>
        <authorList>
            <person name="Dassa B."/>
            <person name="Borovok I."/>
            <person name="Lamed R."/>
            <person name="Flint H."/>
            <person name="Yeoman C.J."/>
            <person name="White B."/>
            <person name="Bayer E.A."/>
        </authorList>
    </citation>
    <scope>NUCLEOTIDE SEQUENCE [LARGE SCALE GENOMIC DNA]</scope>
    <source>
        <strain evidence="1 2">SY3</strain>
    </source>
</reference>
<evidence type="ECO:0000313" key="1">
    <source>
        <dbReference type="EMBL" id="EXM38594.1"/>
    </source>
</evidence>
<sequence>MTNRERYILKKNSYDMMVTISKIVCPIWAITGKEPKEWNICPHAANNWYEWKDGVCEPCIQKFLNNESED</sequence>
<gene>
    <name evidence="1" type="ORF">RASY3_14980</name>
</gene>
<dbReference type="Proteomes" id="UP000021369">
    <property type="component" value="Unassembled WGS sequence"/>
</dbReference>